<dbReference type="STRING" id="572546.Arcpr_1775"/>
<evidence type="ECO:0008006" key="3">
    <source>
        <dbReference type="Google" id="ProtNLM"/>
    </source>
</evidence>
<reference evidence="1 2" key="1">
    <citation type="journal article" date="2010" name="Stand. Genomic Sci.">
        <title>Complete genome sequence of Archaeoglobus profundus type strain (AV18).</title>
        <authorList>
            <person name="von Jan M."/>
            <person name="Lapidus A."/>
            <person name="Del Rio T.G."/>
            <person name="Copeland A."/>
            <person name="Tice H."/>
            <person name="Cheng J.F."/>
            <person name="Lucas S."/>
            <person name="Chen F."/>
            <person name="Nolan M."/>
            <person name="Goodwin L."/>
            <person name="Han C."/>
            <person name="Pitluck S."/>
            <person name="Liolios K."/>
            <person name="Ivanova N."/>
            <person name="Mavromatis K."/>
            <person name="Ovchinnikova G."/>
            <person name="Chertkov O."/>
            <person name="Pati A."/>
            <person name="Chen A."/>
            <person name="Palaniappan K."/>
            <person name="Land M."/>
            <person name="Hauser L."/>
            <person name="Chang Y.J."/>
            <person name="Jeffries C.D."/>
            <person name="Saunders E."/>
            <person name="Brettin T."/>
            <person name="Detter J.C."/>
            <person name="Chain P."/>
            <person name="Eichinger K."/>
            <person name="Huber H."/>
            <person name="Spring S."/>
            <person name="Rohde M."/>
            <person name="Goker M."/>
            <person name="Wirth R."/>
            <person name="Woyke T."/>
            <person name="Bristow J."/>
            <person name="Eisen J.A."/>
            <person name="Markowitz V."/>
            <person name="Hugenholtz P."/>
            <person name="Kyrpides N.C."/>
            <person name="Klenk H.P."/>
        </authorList>
    </citation>
    <scope>NUCLEOTIDE SEQUENCE [LARGE SCALE GENOMIC DNA]</scope>
    <source>
        <strain evidence="2">DSM 5631 / JCM 9629 / NBRC 100127 / Av18</strain>
    </source>
</reference>
<name>D2RFC5_ARCPA</name>
<dbReference type="Gene3D" id="3.40.50.1440">
    <property type="entry name" value="Tubulin/FtsZ, GTPase domain"/>
    <property type="match status" value="1"/>
</dbReference>
<sequence>MRVAVVGFGGAGQEIVKAFADRFDGDVYVVSDIRNYDLPFFDFSEFERLISTLSSYDSVILVAGLGARGGEYLVEATRLLKNVAAIFVVCPLRVEKARVARAERQLSRLRGQVFVRRLDDYFERIPGNKSVAEALREFDEEIAKEIAIILKGLGL</sequence>
<accession>D2RFC5</accession>
<dbReference type="SUPFAM" id="SSF52490">
    <property type="entry name" value="Tubulin nucleotide-binding domain-like"/>
    <property type="match status" value="1"/>
</dbReference>
<evidence type="ECO:0000313" key="2">
    <source>
        <dbReference type="Proteomes" id="UP000001901"/>
    </source>
</evidence>
<evidence type="ECO:0000313" key="1">
    <source>
        <dbReference type="EMBL" id="ADB58819.1"/>
    </source>
</evidence>
<dbReference type="PaxDb" id="572546-Arcpr_1775"/>
<dbReference type="RefSeq" id="WP_012941154.1">
    <property type="nucleotide sequence ID" value="NC_013741.1"/>
</dbReference>
<dbReference type="eggNOG" id="arCOG02201">
    <property type="taxonomic scope" value="Archaea"/>
</dbReference>
<keyword evidence="2" id="KW-1185">Reference proteome</keyword>
<dbReference type="EMBL" id="CP001857">
    <property type="protein sequence ID" value="ADB58819.1"/>
    <property type="molecule type" value="Genomic_DNA"/>
</dbReference>
<dbReference type="HOGENOM" id="CLU_1691457_0_0_2"/>
<dbReference type="AlphaFoldDB" id="D2RFC5"/>
<gene>
    <name evidence="1" type="ordered locus">Arcpr_1775</name>
</gene>
<proteinExistence type="predicted"/>
<dbReference type="KEGG" id="apo:Arcpr_1775"/>
<dbReference type="Proteomes" id="UP000001901">
    <property type="component" value="Chromosome"/>
</dbReference>
<dbReference type="InterPro" id="IPR036525">
    <property type="entry name" value="Tubulin/FtsZ_GTPase_sf"/>
</dbReference>
<dbReference type="OrthoDB" id="386099at2157"/>
<dbReference type="GeneID" id="8740470"/>
<organism evidence="1 2">
    <name type="scientific">Archaeoglobus profundus (strain DSM 5631 / JCM 9629 / NBRC 100127 / Av18)</name>
    <dbReference type="NCBI Taxonomy" id="572546"/>
    <lineage>
        <taxon>Archaea</taxon>
        <taxon>Methanobacteriati</taxon>
        <taxon>Methanobacteriota</taxon>
        <taxon>Archaeoglobi</taxon>
        <taxon>Archaeoglobales</taxon>
        <taxon>Archaeoglobaceae</taxon>
        <taxon>Archaeoglobus</taxon>
    </lineage>
</organism>
<protein>
    <recommendedName>
        <fullName evidence="3">Tubulin/FtsZ GTPase</fullName>
    </recommendedName>
</protein>